<dbReference type="Gene3D" id="1.50.10.150">
    <property type="entry name" value="Voltage-dependent anion channel"/>
    <property type="match status" value="1"/>
</dbReference>
<sequence length="113" mass="12660">MRHPIEYTRTERWALIALAVVGFLAVNGAFLAGLLFHREWLMEAMSNPVALAFIGEALLLVGVFAYLFERWGVSRLHWGWFVGLSLLGSMAFAIPIVLLFPKESAPERTSDNP</sequence>
<feature type="transmembrane region" description="Helical" evidence="1">
    <location>
        <begin position="48"/>
        <end position="68"/>
    </location>
</feature>
<dbReference type="InterPro" id="IPR038665">
    <property type="entry name" value="Voltage-dep_anion_channel_sf"/>
</dbReference>
<dbReference type="RefSeq" id="WP_162656809.1">
    <property type="nucleotide sequence ID" value="NZ_LR593887.1"/>
</dbReference>
<dbReference type="EMBL" id="LR593887">
    <property type="protein sequence ID" value="VTR98960.1"/>
    <property type="molecule type" value="Genomic_DNA"/>
</dbReference>
<accession>A0A6C2YJS8</accession>
<dbReference type="EMBL" id="LR586016">
    <property type="protein sequence ID" value="VIP01624.1"/>
    <property type="molecule type" value="Genomic_DNA"/>
</dbReference>
<dbReference type="AlphaFoldDB" id="A0A6C2YJS8"/>
<protein>
    <recommendedName>
        <fullName evidence="4">DUF2834 domain-containing protein</fullName>
    </recommendedName>
</protein>
<organism evidence="2">
    <name type="scientific">Tuwongella immobilis</name>
    <dbReference type="NCBI Taxonomy" id="692036"/>
    <lineage>
        <taxon>Bacteria</taxon>
        <taxon>Pseudomonadati</taxon>
        <taxon>Planctomycetota</taxon>
        <taxon>Planctomycetia</taxon>
        <taxon>Gemmatales</taxon>
        <taxon>Gemmataceae</taxon>
        <taxon>Tuwongella</taxon>
    </lineage>
</organism>
<dbReference type="InParanoid" id="A0A6C2YJS8"/>
<keyword evidence="3" id="KW-1185">Reference proteome</keyword>
<feature type="transmembrane region" description="Helical" evidence="1">
    <location>
        <begin position="80"/>
        <end position="100"/>
    </location>
</feature>
<feature type="transmembrane region" description="Helical" evidence="1">
    <location>
        <begin position="12"/>
        <end position="36"/>
    </location>
</feature>
<keyword evidence="1" id="KW-0812">Transmembrane</keyword>
<reference evidence="2" key="1">
    <citation type="submission" date="2019-04" db="EMBL/GenBank/DDBJ databases">
        <authorList>
            <consortium name="Science for Life Laboratories"/>
        </authorList>
    </citation>
    <scope>NUCLEOTIDE SEQUENCE</scope>
    <source>
        <strain evidence="2">MBLW1</strain>
    </source>
</reference>
<evidence type="ECO:0000256" key="1">
    <source>
        <dbReference type="SAM" id="Phobius"/>
    </source>
</evidence>
<gene>
    <name evidence="2" type="ORF">GMBLW1_23360</name>
</gene>
<name>A0A6C2YJS8_9BACT</name>
<keyword evidence="1" id="KW-1133">Transmembrane helix</keyword>
<dbReference type="KEGG" id="tim:GMBLW1_23360"/>
<proteinExistence type="predicted"/>
<evidence type="ECO:0008006" key="4">
    <source>
        <dbReference type="Google" id="ProtNLM"/>
    </source>
</evidence>
<evidence type="ECO:0000313" key="3">
    <source>
        <dbReference type="Proteomes" id="UP000464378"/>
    </source>
</evidence>
<evidence type="ECO:0000313" key="2">
    <source>
        <dbReference type="EMBL" id="VIP01624.1"/>
    </source>
</evidence>
<keyword evidence="1" id="KW-0472">Membrane</keyword>
<dbReference type="Proteomes" id="UP000464378">
    <property type="component" value="Chromosome"/>
</dbReference>